<dbReference type="Proteomes" id="UP000199555">
    <property type="component" value="Unassembled WGS sequence"/>
</dbReference>
<dbReference type="InterPro" id="IPR050570">
    <property type="entry name" value="Cell_wall_metabolism_enzyme"/>
</dbReference>
<evidence type="ECO:0000259" key="2">
    <source>
        <dbReference type="Pfam" id="PF01551"/>
    </source>
</evidence>
<dbReference type="GO" id="GO:0004222">
    <property type="term" value="F:metalloendopeptidase activity"/>
    <property type="evidence" value="ECO:0007669"/>
    <property type="project" value="TreeGrafter"/>
</dbReference>
<dbReference type="InterPro" id="IPR016047">
    <property type="entry name" value="M23ase_b-sheet_dom"/>
</dbReference>
<reference evidence="4" key="1">
    <citation type="submission" date="2016-10" db="EMBL/GenBank/DDBJ databases">
        <authorList>
            <person name="Varghese N."/>
            <person name="Submissions S."/>
        </authorList>
    </citation>
    <scope>NUCLEOTIDE SEQUENCE [LARGE SCALE GENOMIC DNA]</scope>
    <source>
        <strain evidence="4">CGMCC 1.7655</strain>
    </source>
</reference>
<dbReference type="SUPFAM" id="SSF51261">
    <property type="entry name" value="Duplicated hybrid motif"/>
    <property type="match status" value="1"/>
</dbReference>
<dbReference type="Gene3D" id="2.70.70.10">
    <property type="entry name" value="Glucose Permease (Domain IIA)"/>
    <property type="match status" value="1"/>
</dbReference>
<dbReference type="AlphaFoldDB" id="A0A1G9C0S9"/>
<organism evidence="3 4">
    <name type="scientific">Paracoccus chinensis</name>
    <dbReference type="NCBI Taxonomy" id="525640"/>
    <lineage>
        <taxon>Bacteria</taxon>
        <taxon>Pseudomonadati</taxon>
        <taxon>Pseudomonadota</taxon>
        <taxon>Alphaproteobacteria</taxon>
        <taxon>Rhodobacterales</taxon>
        <taxon>Paracoccaceae</taxon>
        <taxon>Paracoccus</taxon>
    </lineage>
</organism>
<dbReference type="RefSeq" id="WP_217629629.1">
    <property type="nucleotide sequence ID" value="NZ_FNGE01000001.1"/>
</dbReference>
<protein>
    <submittedName>
        <fullName evidence="3">Peptidase family M23</fullName>
    </submittedName>
</protein>
<accession>A0A1G9C0S9</accession>
<evidence type="ECO:0000313" key="3">
    <source>
        <dbReference type="EMBL" id="SDK44805.1"/>
    </source>
</evidence>
<dbReference type="CDD" id="cd12797">
    <property type="entry name" value="M23_peptidase"/>
    <property type="match status" value="1"/>
</dbReference>
<dbReference type="STRING" id="525640.SAMN04487971_10135"/>
<feature type="region of interest" description="Disordered" evidence="1">
    <location>
        <begin position="52"/>
        <end position="204"/>
    </location>
</feature>
<evidence type="ECO:0000313" key="4">
    <source>
        <dbReference type="Proteomes" id="UP000199555"/>
    </source>
</evidence>
<dbReference type="InterPro" id="IPR011055">
    <property type="entry name" value="Dup_hybrid_motif"/>
</dbReference>
<feature type="compositionally biased region" description="Gly residues" evidence="1">
    <location>
        <begin position="96"/>
        <end position="108"/>
    </location>
</feature>
<keyword evidence="4" id="KW-1185">Reference proteome</keyword>
<evidence type="ECO:0000256" key="1">
    <source>
        <dbReference type="SAM" id="MobiDB-lite"/>
    </source>
</evidence>
<gene>
    <name evidence="3" type="ORF">SAMN04487971_10135</name>
</gene>
<proteinExistence type="predicted"/>
<dbReference type="PANTHER" id="PTHR21666">
    <property type="entry name" value="PEPTIDASE-RELATED"/>
    <property type="match status" value="1"/>
</dbReference>
<feature type="compositionally biased region" description="Low complexity" evidence="1">
    <location>
        <begin position="52"/>
        <end position="72"/>
    </location>
</feature>
<sequence length="311" mass="30304">MTPGRDDEDGQMVNSVTARAGTRAGFGRIAGQVVACGLVLVLAGCVQPGATPGAPGQPGSAAAPGQAAAGQPAAGGAGTVSMGPFRIPQIRWPVGTGAGAGPAQGGAAGATPQVTDPFAGQGVRKPSVSDATPARAATPSAGSQTTAAVVTAPGVGSPTPRPPSSGQPLPREETKPASAPTKTADAPNLGSTRTAASGSGKFAMPANGSIMRAYKKGTNEGIDISAPPGSPVKAAGGGTVAAVTRDTDGVPIVVVRHDDGLMTVYAGVDKLSVAKGDAVKRGQSIGAARSSGVLHFEVRDGFDSVDPEDYL</sequence>
<dbReference type="EMBL" id="FNGE01000001">
    <property type="protein sequence ID" value="SDK44805.1"/>
    <property type="molecule type" value="Genomic_DNA"/>
</dbReference>
<name>A0A1G9C0S9_9RHOB</name>
<dbReference type="Pfam" id="PF01551">
    <property type="entry name" value="Peptidase_M23"/>
    <property type="match status" value="1"/>
</dbReference>
<feature type="domain" description="M23ase beta-sheet core" evidence="2">
    <location>
        <begin position="219"/>
        <end position="307"/>
    </location>
</feature>
<dbReference type="PANTHER" id="PTHR21666:SF270">
    <property type="entry name" value="MUREIN HYDROLASE ACTIVATOR ENVC"/>
    <property type="match status" value="1"/>
</dbReference>